<dbReference type="Pfam" id="PF13628">
    <property type="entry name" value="DUF4142"/>
    <property type="match status" value="1"/>
</dbReference>
<proteinExistence type="predicted"/>
<feature type="signal peptide" evidence="1">
    <location>
        <begin position="1"/>
        <end position="21"/>
    </location>
</feature>
<evidence type="ECO:0000259" key="2">
    <source>
        <dbReference type="Pfam" id="PF13628"/>
    </source>
</evidence>
<dbReference type="InterPro" id="IPR025419">
    <property type="entry name" value="DUF4142"/>
</dbReference>
<dbReference type="PANTHER" id="PTHR38593">
    <property type="entry name" value="BLR2558 PROTEIN"/>
    <property type="match status" value="1"/>
</dbReference>
<accession>A0ABU0JF97</accession>
<keyword evidence="4" id="KW-1185">Reference proteome</keyword>
<evidence type="ECO:0000313" key="3">
    <source>
        <dbReference type="EMBL" id="MDQ0472959.1"/>
    </source>
</evidence>
<dbReference type="InterPro" id="IPR012347">
    <property type="entry name" value="Ferritin-like"/>
</dbReference>
<protein>
    <submittedName>
        <fullName evidence="3">Membrane protein</fullName>
    </submittedName>
</protein>
<gene>
    <name evidence="3" type="ORF">QO011_005992</name>
</gene>
<comment type="caution">
    <text evidence="3">The sequence shown here is derived from an EMBL/GenBank/DDBJ whole genome shotgun (WGS) entry which is preliminary data.</text>
</comment>
<evidence type="ECO:0000313" key="4">
    <source>
        <dbReference type="Proteomes" id="UP001242480"/>
    </source>
</evidence>
<feature type="chain" id="PRO_5045919807" evidence="1">
    <location>
        <begin position="22"/>
        <end position="166"/>
    </location>
</feature>
<dbReference type="Gene3D" id="1.20.1260.10">
    <property type="match status" value="1"/>
</dbReference>
<dbReference type="PANTHER" id="PTHR38593:SF1">
    <property type="entry name" value="BLR2558 PROTEIN"/>
    <property type="match status" value="1"/>
</dbReference>
<evidence type="ECO:0000256" key="1">
    <source>
        <dbReference type="SAM" id="SignalP"/>
    </source>
</evidence>
<sequence length="166" mass="17202">MKILIVASTAVLFALTPAAWAQDVSPADFAGKASVGNAFEVQEAKLAVKQSKDGKVKSFARMMVKDHTAAEKKLEAAAKASGAPVGTALDADHQAKLDALNGKTGADFDKAYMADQIQAHTEAADLLAGYSQSGGAPKLKAWAKATLPTVKMHLQHAQSIAPAASM</sequence>
<organism evidence="3 4">
    <name type="scientific">Labrys wisconsinensis</name>
    <dbReference type="NCBI Taxonomy" id="425677"/>
    <lineage>
        <taxon>Bacteria</taxon>
        <taxon>Pseudomonadati</taxon>
        <taxon>Pseudomonadota</taxon>
        <taxon>Alphaproteobacteria</taxon>
        <taxon>Hyphomicrobiales</taxon>
        <taxon>Xanthobacteraceae</taxon>
        <taxon>Labrys</taxon>
    </lineage>
</organism>
<keyword evidence="1" id="KW-0732">Signal</keyword>
<name>A0ABU0JF97_9HYPH</name>
<dbReference type="EMBL" id="JAUSVX010000014">
    <property type="protein sequence ID" value="MDQ0472959.1"/>
    <property type="molecule type" value="Genomic_DNA"/>
</dbReference>
<dbReference type="RefSeq" id="WP_307280566.1">
    <property type="nucleotide sequence ID" value="NZ_JAUSVX010000014.1"/>
</dbReference>
<feature type="domain" description="DUF4142" evidence="2">
    <location>
        <begin position="27"/>
        <end position="160"/>
    </location>
</feature>
<dbReference type="Proteomes" id="UP001242480">
    <property type="component" value="Unassembled WGS sequence"/>
</dbReference>
<reference evidence="3 4" key="1">
    <citation type="submission" date="2023-07" db="EMBL/GenBank/DDBJ databases">
        <title>Genomic Encyclopedia of Type Strains, Phase IV (KMG-IV): sequencing the most valuable type-strain genomes for metagenomic binning, comparative biology and taxonomic classification.</title>
        <authorList>
            <person name="Goeker M."/>
        </authorList>
    </citation>
    <scope>NUCLEOTIDE SEQUENCE [LARGE SCALE GENOMIC DNA]</scope>
    <source>
        <strain evidence="3 4">DSM 19619</strain>
    </source>
</reference>